<reference evidence="5" key="1">
    <citation type="submission" date="2018-05" db="EMBL/GenBank/DDBJ databases">
        <title>Complete Genome Sequence of Methylobacterium sp. 17SD2-17.</title>
        <authorList>
            <person name="Srinivasan S."/>
        </authorList>
    </citation>
    <scope>NUCLEOTIDE SEQUENCE [LARGE SCALE GENOMIC DNA]</scope>
    <source>
        <strain evidence="5">17SD2-17</strain>
    </source>
</reference>
<dbReference type="RefSeq" id="WP_109894413.1">
    <property type="nucleotide sequence ID" value="NZ_CP029550.1"/>
</dbReference>
<dbReference type="InterPro" id="IPR001789">
    <property type="entry name" value="Sig_transdc_resp-reg_receiver"/>
</dbReference>
<dbReference type="Proteomes" id="UP000245926">
    <property type="component" value="Chromosome"/>
</dbReference>
<dbReference type="Pfam" id="PF00072">
    <property type="entry name" value="Response_reg"/>
    <property type="match status" value="1"/>
</dbReference>
<dbReference type="PANTHER" id="PTHR44591:SF21">
    <property type="entry name" value="TWO-COMPONENT RESPONSE REGULATOR"/>
    <property type="match status" value="1"/>
</dbReference>
<evidence type="ECO:0000313" key="5">
    <source>
        <dbReference type="Proteomes" id="UP000245926"/>
    </source>
</evidence>
<dbReference type="Gene3D" id="3.40.50.2300">
    <property type="match status" value="1"/>
</dbReference>
<evidence type="ECO:0000256" key="1">
    <source>
        <dbReference type="ARBA" id="ARBA00022553"/>
    </source>
</evidence>
<dbReference type="GO" id="GO:0000160">
    <property type="term" value="P:phosphorelay signal transduction system"/>
    <property type="evidence" value="ECO:0007669"/>
    <property type="project" value="InterPro"/>
</dbReference>
<evidence type="ECO:0000256" key="2">
    <source>
        <dbReference type="PROSITE-ProRule" id="PRU00169"/>
    </source>
</evidence>
<evidence type="ECO:0000259" key="3">
    <source>
        <dbReference type="PROSITE" id="PS50110"/>
    </source>
</evidence>
<proteinExistence type="predicted"/>
<accession>A0A2U8WDC9</accession>
<dbReference type="KEGG" id="mets:DK389_27230"/>
<keyword evidence="5" id="KW-1185">Reference proteome</keyword>
<dbReference type="InterPro" id="IPR050595">
    <property type="entry name" value="Bact_response_regulator"/>
</dbReference>
<organism evidence="4 5">
    <name type="scientific">Methylobacterium durans</name>
    <dbReference type="NCBI Taxonomy" id="2202825"/>
    <lineage>
        <taxon>Bacteria</taxon>
        <taxon>Pseudomonadati</taxon>
        <taxon>Pseudomonadota</taxon>
        <taxon>Alphaproteobacteria</taxon>
        <taxon>Hyphomicrobiales</taxon>
        <taxon>Methylobacteriaceae</taxon>
        <taxon>Methylobacterium</taxon>
    </lineage>
</organism>
<dbReference type="SUPFAM" id="SSF52172">
    <property type="entry name" value="CheY-like"/>
    <property type="match status" value="1"/>
</dbReference>
<keyword evidence="1 2" id="KW-0597">Phosphoprotein</keyword>
<name>A0A2U8WDC9_9HYPH</name>
<dbReference type="AlphaFoldDB" id="A0A2U8WDC9"/>
<feature type="domain" description="Response regulatory" evidence="3">
    <location>
        <begin position="6"/>
        <end position="118"/>
    </location>
</feature>
<dbReference type="PROSITE" id="PS50110">
    <property type="entry name" value="RESPONSE_REGULATORY"/>
    <property type="match status" value="1"/>
</dbReference>
<dbReference type="OrthoDB" id="7210814at2"/>
<gene>
    <name evidence="4" type="ORF">DK389_27230</name>
</gene>
<evidence type="ECO:0000313" key="4">
    <source>
        <dbReference type="EMBL" id="AWN43528.1"/>
    </source>
</evidence>
<sequence length="120" mass="12984">MKNRPRILVVEDETMLIEVVAAELEEAGFEVVTALTGEAAATILAARTPIDLLFTDIRLPGALDGWGVAEQARALQPDLPVIYVTGYSAEEPRQVRDSLLVMKPYRPSAIIAAARRLGIG</sequence>
<feature type="modified residue" description="4-aspartylphosphate" evidence="2">
    <location>
        <position position="56"/>
    </location>
</feature>
<dbReference type="InterPro" id="IPR011006">
    <property type="entry name" value="CheY-like_superfamily"/>
</dbReference>
<protein>
    <submittedName>
        <fullName evidence="4">Response regulator</fullName>
    </submittedName>
</protein>
<dbReference type="EMBL" id="CP029550">
    <property type="protein sequence ID" value="AWN43528.1"/>
    <property type="molecule type" value="Genomic_DNA"/>
</dbReference>
<dbReference type="SMART" id="SM00448">
    <property type="entry name" value="REC"/>
    <property type="match status" value="1"/>
</dbReference>
<dbReference type="PANTHER" id="PTHR44591">
    <property type="entry name" value="STRESS RESPONSE REGULATOR PROTEIN 1"/>
    <property type="match status" value="1"/>
</dbReference>